<feature type="region of interest" description="Disordered" evidence="1">
    <location>
        <begin position="1"/>
        <end position="30"/>
    </location>
</feature>
<name>A2X4R1_ORYSI</name>
<reference evidence="2 3" key="1">
    <citation type="journal article" date="2005" name="PLoS Biol.">
        <title>The genomes of Oryza sativa: a history of duplications.</title>
        <authorList>
            <person name="Yu J."/>
            <person name="Wang J."/>
            <person name="Lin W."/>
            <person name="Li S."/>
            <person name="Li H."/>
            <person name="Zhou J."/>
            <person name="Ni P."/>
            <person name="Dong W."/>
            <person name="Hu S."/>
            <person name="Zeng C."/>
            <person name="Zhang J."/>
            <person name="Zhang Y."/>
            <person name="Li R."/>
            <person name="Xu Z."/>
            <person name="Li S."/>
            <person name="Li X."/>
            <person name="Zheng H."/>
            <person name="Cong L."/>
            <person name="Lin L."/>
            <person name="Yin J."/>
            <person name="Geng J."/>
            <person name="Li G."/>
            <person name="Shi J."/>
            <person name="Liu J."/>
            <person name="Lv H."/>
            <person name="Li J."/>
            <person name="Wang J."/>
            <person name="Deng Y."/>
            <person name="Ran L."/>
            <person name="Shi X."/>
            <person name="Wang X."/>
            <person name="Wu Q."/>
            <person name="Li C."/>
            <person name="Ren X."/>
            <person name="Wang J."/>
            <person name="Wang X."/>
            <person name="Li D."/>
            <person name="Liu D."/>
            <person name="Zhang X."/>
            <person name="Ji Z."/>
            <person name="Zhao W."/>
            <person name="Sun Y."/>
            <person name="Zhang Z."/>
            <person name="Bao J."/>
            <person name="Han Y."/>
            <person name="Dong L."/>
            <person name="Ji J."/>
            <person name="Chen P."/>
            <person name="Wu S."/>
            <person name="Liu J."/>
            <person name="Xiao Y."/>
            <person name="Bu D."/>
            <person name="Tan J."/>
            <person name="Yang L."/>
            <person name="Ye C."/>
            <person name="Zhang J."/>
            <person name="Xu J."/>
            <person name="Zhou Y."/>
            <person name="Yu Y."/>
            <person name="Zhang B."/>
            <person name="Zhuang S."/>
            <person name="Wei H."/>
            <person name="Liu B."/>
            <person name="Lei M."/>
            <person name="Yu H."/>
            <person name="Li Y."/>
            <person name="Xu H."/>
            <person name="Wei S."/>
            <person name="He X."/>
            <person name="Fang L."/>
            <person name="Zhang Z."/>
            <person name="Zhang Y."/>
            <person name="Huang X."/>
            <person name="Su Z."/>
            <person name="Tong W."/>
            <person name="Li J."/>
            <person name="Tong Z."/>
            <person name="Li S."/>
            <person name="Ye J."/>
            <person name="Wang L."/>
            <person name="Fang L."/>
            <person name="Lei T."/>
            <person name="Chen C."/>
            <person name="Chen H."/>
            <person name="Xu Z."/>
            <person name="Li H."/>
            <person name="Huang H."/>
            <person name="Zhang F."/>
            <person name="Xu H."/>
            <person name="Li N."/>
            <person name="Zhao C."/>
            <person name="Li S."/>
            <person name="Dong L."/>
            <person name="Huang Y."/>
            <person name="Li L."/>
            <person name="Xi Y."/>
            <person name="Qi Q."/>
            <person name="Li W."/>
            <person name="Zhang B."/>
            <person name="Hu W."/>
            <person name="Zhang Y."/>
            <person name="Tian X."/>
            <person name="Jiao Y."/>
            <person name="Liang X."/>
            <person name="Jin J."/>
            <person name="Gao L."/>
            <person name="Zheng W."/>
            <person name="Hao B."/>
            <person name="Liu S."/>
            <person name="Wang W."/>
            <person name="Yuan L."/>
            <person name="Cao M."/>
            <person name="McDermott J."/>
            <person name="Samudrala R."/>
            <person name="Wang J."/>
            <person name="Wong G.K."/>
            <person name="Yang H."/>
        </authorList>
    </citation>
    <scope>NUCLEOTIDE SEQUENCE [LARGE SCALE GENOMIC DNA]</scope>
    <source>
        <strain evidence="3">cv. 93-11</strain>
    </source>
</reference>
<dbReference type="Proteomes" id="UP000007015">
    <property type="component" value="Chromosome 2"/>
</dbReference>
<accession>A2X4R1</accession>
<protein>
    <submittedName>
        <fullName evidence="2">Uncharacterized protein</fullName>
    </submittedName>
</protein>
<sequence>MAELGGREGDDDESGGRVLGSGWGSPDPPCGLWRLQQQRWEGEGLVAVAASDDDGDNEDGKSVMLFFHAAQEACG</sequence>
<gene>
    <name evidence="2" type="ORF">OsI_07180</name>
</gene>
<evidence type="ECO:0000313" key="3">
    <source>
        <dbReference type="Proteomes" id="UP000007015"/>
    </source>
</evidence>
<evidence type="ECO:0000313" key="2">
    <source>
        <dbReference type="EMBL" id="EAY85821.1"/>
    </source>
</evidence>
<dbReference type="EMBL" id="CM000127">
    <property type="protein sequence ID" value="EAY85821.1"/>
    <property type="molecule type" value="Genomic_DNA"/>
</dbReference>
<evidence type="ECO:0000256" key="1">
    <source>
        <dbReference type="SAM" id="MobiDB-lite"/>
    </source>
</evidence>
<dbReference type="Gramene" id="BGIOSGA008193-TA">
    <property type="protein sequence ID" value="BGIOSGA008193-PA"/>
    <property type="gene ID" value="BGIOSGA008193"/>
</dbReference>
<keyword evidence="3" id="KW-1185">Reference proteome</keyword>
<proteinExistence type="predicted"/>
<organism evidence="2 3">
    <name type="scientific">Oryza sativa subsp. indica</name>
    <name type="common">Rice</name>
    <dbReference type="NCBI Taxonomy" id="39946"/>
    <lineage>
        <taxon>Eukaryota</taxon>
        <taxon>Viridiplantae</taxon>
        <taxon>Streptophyta</taxon>
        <taxon>Embryophyta</taxon>
        <taxon>Tracheophyta</taxon>
        <taxon>Spermatophyta</taxon>
        <taxon>Magnoliopsida</taxon>
        <taxon>Liliopsida</taxon>
        <taxon>Poales</taxon>
        <taxon>Poaceae</taxon>
        <taxon>BOP clade</taxon>
        <taxon>Oryzoideae</taxon>
        <taxon>Oryzeae</taxon>
        <taxon>Oryzinae</taxon>
        <taxon>Oryza</taxon>
        <taxon>Oryza sativa</taxon>
    </lineage>
</organism>
<dbReference type="HOGENOM" id="CLU_2675452_0_0_1"/>
<dbReference type="AlphaFoldDB" id="A2X4R1"/>